<sequence length="170" mass="18927">MASAAELKLLEKSLGLSKGNKYSAQGERQIPVLQTNNGPSLTGLTTIATHLVKQANKEYLLGSTAEEKAIVHQWLEYRVTRVDGHSNKEDIHTLLKDLNSYLEDKVYLTGNNFTLADILLYYGLHRFILLSSSQSALLVHQAQSLNASITIPQGLYWRYPSLYFPSCVGS</sequence>
<name>A0AC58NBH9_CASCN</name>
<protein>
    <submittedName>
        <fullName evidence="2">Eukaryotic translation elongation factor 1 epsilon-1 isoform X2</fullName>
    </submittedName>
</protein>
<keyword evidence="2" id="KW-0648">Protein biosynthesis</keyword>
<gene>
    <name evidence="2" type="primary">Eef1e1</name>
</gene>
<organism evidence="1 2">
    <name type="scientific">Castor canadensis</name>
    <name type="common">American beaver</name>
    <dbReference type="NCBI Taxonomy" id="51338"/>
    <lineage>
        <taxon>Eukaryota</taxon>
        <taxon>Metazoa</taxon>
        <taxon>Chordata</taxon>
        <taxon>Craniata</taxon>
        <taxon>Vertebrata</taxon>
        <taxon>Euteleostomi</taxon>
        <taxon>Mammalia</taxon>
        <taxon>Eutheria</taxon>
        <taxon>Euarchontoglires</taxon>
        <taxon>Glires</taxon>
        <taxon>Rodentia</taxon>
        <taxon>Castorimorpha</taxon>
        <taxon>Castoridae</taxon>
        <taxon>Castor</taxon>
    </lineage>
</organism>
<evidence type="ECO:0000313" key="2">
    <source>
        <dbReference type="RefSeq" id="XP_073939024.1"/>
    </source>
</evidence>
<reference evidence="2" key="1">
    <citation type="submission" date="2025-08" db="UniProtKB">
        <authorList>
            <consortium name="RefSeq"/>
        </authorList>
    </citation>
    <scope>IDENTIFICATION</scope>
</reference>
<dbReference type="RefSeq" id="XP_073939024.1">
    <property type="nucleotide sequence ID" value="XM_074082923.1"/>
</dbReference>
<keyword evidence="2" id="KW-0251">Elongation factor</keyword>
<proteinExistence type="predicted"/>
<evidence type="ECO:0000313" key="1">
    <source>
        <dbReference type="Proteomes" id="UP001732720"/>
    </source>
</evidence>
<keyword evidence="1" id="KW-1185">Reference proteome</keyword>
<dbReference type="Proteomes" id="UP001732720">
    <property type="component" value="Chromosome 8"/>
</dbReference>
<accession>A0AC58NBH9</accession>